<organism evidence="2 3">
    <name type="scientific">Cupriavidus plantarum</name>
    <dbReference type="NCBI Taxonomy" id="942865"/>
    <lineage>
        <taxon>Bacteria</taxon>
        <taxon>Pseudomonadati</taxon>
        <taxon>Pseudomonadota</taxon>
        <taxon>Betaproteobacteria</taxon>
        <taxon>Burkholderiales</taxon>
        <taxon>Burkholderiaceae</taxon>
        <taxon>Cupriavidus</taxon>
    </lineage>
</organism>
<evidence type="ECO:0000256" key="1">
    <source>
        <dbReference type="SAM" id="MobiDB-lite"/>
    </source>
</evidence>
<dbReference type="AlphaFoldDB" id="A0A316ENH2"/>
<dbReference type="PANTHER" id="PTHR33973">
    <property type="entry name" value="OS07G0153300 PROTEIN"/>
    <property type="match status" value="1"/>
</dbReference>
<evidence type="ECO:0008006" key="4">
    <source>
        <dbReference type="Google" id="ProtNLM"/>
    </source>
</evidence>
<dbReference type="EMBL" id="QGGT01000003">
    <property type="protein sequence ID" value="PWK33818.1"/>
    <property type="molecule type" value="Genomic_DNA"/>
</dbReference>
<reference evidence="2 3" key="1">
    <citation type="submission" date="2018-05" db="EMBL/GenBank/DDBJ databases">
        <title>Genomic Encyclopedia of Type Strains, Phase IV (KMG-V): Genome sequencing to study the core and pangenomes of soil and plant-associated prokaryotes.</title>
        <authorList>
            <person name="Whitman W."/>
        </authorList>
    </citation>
    <scope>NUCLEOTIDE SEQUENCE [LARGE SCALE GENOMIC DNA]</scope>
    <source>
        <strain evidence="2 3">SLV-132</strain>
    </source>
</reference>
<gene>
    <name evidence="2" type="ORF">C7419_103137</name>
</gene>
<dbReference type="Pfam" id="PF07103">
    <property type="entry name" value="DUF1365"/>
    <property type="match status" value="1"/>
</dbReference>
<evidence type="ECO:0000313" key="2">
    <source>
        <dbReference type="EMBL" id="PWK33818.1"/>
    </source>
</evidence>
<proteinExistence type="predicted"/>
<keyword evidence="3" id="KW-1185">Reference proteome</keyword>
<dbReference type="InterPro" id="IPR010775">
    <property type="entry name" value="DUF1365"/>
</dbReference>
<name>A0A316ENH2_9BURK</name>
<protein>
    <recommendedName>
        <fullName evidence="4">DUF1365 domain-containing protein</fullName>
    </recommendedName>
</protein>
<feature type="region of interest" description="Disordered" evidence="1">
    <location>
        <begin position="275"/>
        <end position="304"/>
    </location>
</feature>
<sequence>MSATMSATMTPIAWLLASRVMHDRLRPVRNRFVYPVFCLRVNLDALPRLERWWFGVNRARIVSLRTADYGPRDGTDLAAWMRARLRSAGLPDDGEIWLQTFPRVFGYAFNPVSFWYCHDRDGALRALVAEVTNTFGGRHAYLVTAPDLGPIGEATVLATRKCLHVSPFNDVRGHYGFHLRETAGTSFVGIDYFDDDGLLLRTSMAGYKRPLTGGAMLAALLRQPWVTLSVTARIHWQALRLWVRGVPFHGSEPPASRAAAPARAEAGIAQMTSMPASLPASMPAPPPASAAEPVSNFLPNDLRP</sequence>
<dbReference type="Proteomes" id="UP000245754">
    <property type="component" value="Unassembled WGS sequence"/>
</dbReference>
<accession>A0A316ENH2</accession>
<comment type="caution">
    <text evidence="2">The sequence shown here is derived from an EMBL/GenBank/DDBJ whole genome shotgun (WGS) entry which is preliminary data.</text>
</comment>
<dbReference type="PANTHER" id="PTHR33973:SF4">
    <property type="entry name" value="OS07G0153300 PROTEIN"/>
    <property type="match status" value="1"/>
</dbReference>
<evidence type="ECO:0000313" key="3">
    <source>
        <dbReference type="Proteomes" id="UP000245754"/>
    </source>
</evidence>